<dbReference type="SUPFAM" id="SSF81296">
    <property type="entry name" value="E set domains"/>
    <property type="match status" value="1"/>
</dbReference>
<dbReference type="AlphaFoldDB" id="A0A3S5CTN6"/>
<dbReference type="InterPro" id="IPR017868">
    <property type="entry name" value="Filamin/ABP280_repeat-like"/>
</dbReference>
<evidence type="ECO:0000313" key="5">
    <source>
        <dbReference type="Proteomes" id="UP000784294"/>
    </source>
</evidence>
<protein>
    <submittedName>
        <fullName evidence="4">Uncharacterized protein</fullName>
    </submittedName>
</protein>
<dbReference type="InterPro" id="IPR013783">
    <property type="entry name" value="Ig-like_fold"/>
</dbReference>
<dbReference type="GO" id="GO:0051015">
    <property type="term" value="F:actin filament binding"/>
    <property type="evidence" value="ECO:0007669"/>
    <property type="project" value="InterPro"/>
</dbReference>
<keyword evidence="5" id="KW-1185">Reference proteome</keyword>
<dbReference type="PANTHER" id="PTHR38537:SF8">
    <property type="entry name" value="FILAMIN-A"/>
    <property type="match status" value="1"/>
</dbReference>
<evidence type="ECO:0000313" key="4">
    <source>
        <dbReference type="EMBL" id="VEL36006.1"/>
    </source>
</evidence>
<dbReference type="Gene3D" id="2.60.40.10">
    <property type="entry name" value="Immunoglobulins"/>
    <property type="match status" value="2"/>
</dbReference>
<dbReference type="InterPro" id="IPR001298">
    <property type="entry name" value="Filamin/ABP280_rpt"/>
</dbReference>
<evidence type="ECO:0000256" key="2">
    <source>
        <dbReference type="ARBA" id="ARBA00022737"/>
    </source>
</evidence>
<comment type="similarity">
    <text evidence="1">Belongs to the filamin family.</text>
</comment>
<reference evidence="4" key="1">
    <citation type="submission" date="2018-11" db="EMBL/GenBank/DDBJ databases">
        <authorList>
            <consortium name="Pathogen Informatics"/>
        </authorList>
    </citation>
    <scope>NUCLEOTIDE SEQUENCE</scope>
</reference>
<keyword evidence="2" id="KW-0677">Repeat</keyword>
<proteinExistence type="inferred from homology"/>
<name>A0A3S5CTN6_9PLAT</name>
<dbReference type="GO" id="GO:0030036">
    <property type="term" value="P:actin cytoskeleton organization"/>
    <property type="evidence" value="ECO:0007669"/>
    <property type="project" value="InterPro"/>
</dbReference>
<dbReference type="InterPro" id="IPR044801">
    <property type="entry name" value="Filamin"/>
</dbReference>
<dbReference type="SMART" id="SM00557">
    <property type="entry name" value="IG_FLMN"/>
    <property type="match status" value="1"/>
</dbReference>
<sequence>MGTASDITLEAIGGDISLLTASVCSPSGREEPCILKRMPNSRLGISFTPKEVGEHLVSVYQAGQHIPNSPLRISVMPSEIGDPLRVHCSGSGLEHGMANQMNQFTVDTRHAAIAQHPLAQRSRECVTNLDSLFRVA</sequence>
<feature type="repeat" description="Filamin" evidence="3">
    <location>
        <begin position="1"/>
        <end position="75"/>
    </location>
</feature>
<evidence type="ECO:0000256" key="1">
    <source>
        <dbReference type="ARBA" id="ARBA00009238"/>
    </source>
</evidence>
<organism evidence="4 5">
    <name type="scientific">Protopolystoma xenopodis</name>
    <dbReference type="NCBI Taxonomy" id="117903"/>
    <lineage>
        <taxon>Eukaryota</taxon>
        <taxon>Metazoa</taxon>
        <taxon>Spiralia</taxon>
        <taxon>Lophotrochozoa</taxon>
        <taxon>Platyhelminthes</taxon>
        <taxon>Monogenea</taxon>
        <taxon>Polyopisthocotylea</taxon>
        <taxon>Polystomatidea</taxon>
        <taxon>Polystomatidae</taxon>
        <taxon>Protopolystoma</taxon>
    </lineage>
</organism>
<dbReference type="Proteomes" id="UP000784294">
    <property type="component" value="Unassembled WGS sequence"/>
</dbReference>
<comment type="caution">
    <text evidence="4">The sequence shown here is derived from an EMBL/GenBank/DDBJ whole genome shotgun (WGS) entry which is preliminary data.</text>
</comment>
<dbReference type="PANTHER" id="PTHR38537">
    <property type="entry name" value="JITTERBUG, ISOFORM N"/>
    <property type="match status" value="1"/>
</dbReference>
<gene>
    <name evidence="4" type="ORF">PXEA_LOCUS29446</name>
</gene>
<dbReference type="OrthoDB" id="5334309at2759"/>
<evidence type="ECO:0000256" key="3">
    <source>
        <dbReference type="PROSITE-ProRule" id="PRU00087"/>
    </source>
</evidence>
<dbReference type="Pfam" id="PF00630">
    <property type="entry name" value="Filamin"/>
    <property type="match status" value="1"/>
</dbReference>
<dbReference type="PROSITE" id="PS50194">
    <property type="entry name" value="FILAMIN_REPEAT"/>
    <property type="match status" value="1"/>
</dbReference>
<dbReference type="EMBL" id="CAAALY010251183">
    <property type="protein sequence ID" value="VEL36006.1"/>
    <property type="molecule type" value="Genomic_DNA"/>
</dbReference>
<accession>A0A3S5CTN6</accession>
<dbReference type="InterPro" id="IPR014756">
    <property type="entry name" value="Ig_E-set"/>
</dbReference>